<evidence type="ECO:0000256" key="6">
    <source>
        <dbReference type="ARBA" id="ARBA00022989"/>
    </source>
</evidence>
<dbReference type="EC" id="2.4.1.132" evidence="10"/>
<dbReference type="InterPro" id="IPR001296">
    <property type="entry name" value="Glyco_trans_1"/>
</dbReference>
<dbReference type="EMBL" id="CM016762">
    <property type="protein sequence ID" value="TMS40113.1"/>
    <property type="molecule type" value="Genomic_DNA"/>
</dbReference>
<evidence type="ECO:0000256" key="8">
    <source>
        <dbReference type="ARBA" id="ARBA00045103"/>
    </source>
</evidence>
<comment type="function">
    <text evidence="10">Mannosylates Man(2)GlcNAc(2)-dolichol diphosphate and Man(1)GlcNAc(2)-dolichol diphosphate to form Man(3)GlcNAc(2)-dolichol diphosphate.</text>
</comment>
<evidence type="ECO:0000256" key="3">
    <source>
        <dbReference type="ARBA" id="ARBA00022679"/>
    </source>
</evidence>
<dbReference type="InterPro" id="IPR027054">
    <property type="entry name" value="ALG2"/>
</dbReference>
<dbReference type="GO" id="GO:0004378">
    <property type="term" value="F:GDP-Man:Man(1)GlcNAc(2)-PP-Dol alpha-1,3-mannosyltransferase activity"/>
    <property type="evidence" value="ECO:0007669"/>
    <property type="project" value="UniProtKB-UniRule"/>
</dbReference>
<comment type="catalytic activity">
    <reaction evidence="9 10">
        <text>an alpha-D-Man-(1-&gt;3)-beta-D-Man-(1-&gt;4)-beta-D-GlcNAc-(1-&gt;4)-alpha-D-GlcNAc-diphospho-di-trans,poly-cis-dolichol + GDP-alpha-D-mannose = an alpha-D-Man-(1-&gt;3)-[alpha-D-Man-(1-&gt;6)]-beta-D-Man-(1-&gt;4)-beta-D-GlcNAc-(1-&gt;4)-alpha-D-GlcNAc-diphospho-di-trans,poly-cis-dolichol + GDP + H(+)</text>
        <dbReference type="Rhea" id="RHEA:29519"/>
        <dbReference type="Rhea" id="RHEA-COMP:19513"/>
        <dbReference type="Rhea" id="RHEA-COMP:19515"/>
        <dbReference type="ChEBI" id="CHEBI:15378"/>
        <dbReference type="ChEBI" id="CHEBI:57527"/>
        <dbReference type="ChEBI" id="CHEBI:58189"/>
        <dbReference type="ChEBI" id="CHEBI:132510"/>
        <dbReference type="ChEBI" id="CHEBI:132511"/>
        <dbReference type="EC" id="2.4.1.257"/>
    </reaction>
    <physiologicalReaction direction="left-to-right" evidence="9 10">
        <dbReference type="Rhea" id="RHEA:29520"/>
    </physiologicalReaction>
</comment>
<keyword evidence="6" id="KW-1133">Transmembrane helix</keyword>
<feature type="domain" description="Glycosyltransferase subfamily 4-like N-terminal" evidence="12">
    <location>
        <begin position="114"/>
        <end position="288"/>
    </location>
</feature>
<dbReference type="OrthoDB" id="448893at2759"/>
<dbReference type="PANTHER" id="PTHR45918:SF1">
    <property type="entry name" value="ALPHA-1,3_1,6-MANNOSYLTRANSFERASE ALG2"/>
    <property type="match status" value="1"/>
</dbReference>
<dbReference type="Proteomes" id="UP000298663">
    <property type="component" value="Chromosome X"/>
</dbReference>
<keyword evidence="4" id="KW-0812">Transmembrane</keyword>
<proteinExistence type="inferred from homology"/>
<dbReference type="PANTHER" id="PTHR45918">
    <property type="entry name" value="ALPHA-1,3/1,6-MANNOSYLTRANSFERASE ALG2"/>
    <property type="match status" value="1"/>
</dbReference>
<evidence type="ECO:0000256" key="9">
    <source>
        <dbReference type="ARBA" id="ARBA00045104"/>
    </source>
</evidence>
<dbReference type="Gene3D" id="3.40.50.2000">
    <property type="entry name" value="Glycogen Phosphorylase B"/>
    <property type="match status" value="2"/>
</dbReference>
<keyword evidence="5" id="KW-0256">Endoplasmic reticulum</keyword>
<evidence type="ECO:0000256" key="1">
    <source>
        <dbReference type="ARBA" id="ARBA00004922"/>
    </source>
</evidence>
<dbReference type="GO" id="GO:0005789">
    <property type="term" value="C:endoplasmic reticulum membrane"/>
    <property type="evidence" value="ECO:0007669"/>
    <property type="project" value="UniProtKB-SubCell"/>
</dbReference>
<evidence type="ECO:0000313" key="14">
    <source>
        <dbReference type="Proteomes" id="UP000298663"/>
    </source>
</evidence>
<dbReference type="STRING" id="34508.A0A4V6I915"/>
<keyword evidence="2 10" id="KW-0328">Glycosyltransferase</keyword>
<reference evidence="13 14" key="1">
    <citation type="journal article" date="2015" name="Genome Biol.">
        <title>Comparative genomics of Steinernema reveals deeply conserved gene regulatory networks.</title>
        <authorList>
            <person name="Dillman A.R."/>
            <person name="Macchietto M."/>
            <person name="Porter C.F."/>
            <person name="Rogers A."/>
            <person name="Williams B."/>
            <person name="Antoshechkin I."/>
            <person name="Lee M.M."/>
            <person name="Goodwin Z."/>
            <person name="Lu X."/>
            <person name="Lewis E.E."/>
            <person name="Goodrich-Blair H."/>
            <person name="Stock S.P."/>
            <person name="Adams B.J."/>
            <person name="Sternberg P.W."/>
            <person name="Mortazavi A."/>
        </authorList>
    </citation>
    <scope>NUCLEOTIDE SEQUENCE [LARGE SCALE GENOMIC DNA]</scope>
    <source>
        <strain evidence="13 14">ALL</strain>
    </source>
</reference>
<keyword evidence="14" id="KW-1185">Reference proteome</keyword>
<dbReference type="CDD" id="cd03805">
    <property type="entry name" value="GT4_ALG2-like"/>
    <property type="match status" value="1"/>
</dbReference>
<gene>
    <name evidence="13" type="ORF">L596_006535</name>
</gene>
<dbReference type="SUPFAM" id="SSF53756">
    <property type="entry name" value="UDP-Glycosyltransferase/glycogen phosphorylase"/>
    <property type="match status" value="1"/>
</dbReference>
<evidence type="ECO:0000313" key="13">
    <source>
        <dbReference type="EMBL" id="TMS40113.1"/>
    </source>
</evidence>
<dbReference type="InterPro" id="IPR028098">
    <property type="entry name" value="Glyco_trans_4-like_N"/>
</dbReference>
<reference evidence="13 14" key="2">
    <citation type="journal article" date="2019" name="G3 (Bethesda)">
        <title>Hybrid Assembly of the Genome of the Entomopathogenic Nematode Steinernema carpocapsae Identifies the X-Chromosome.</title>
        <authorList>
            <person name="Serra L."/>
            <person name="Macchietto M."/>
            <person name="Macias-Munoz A."/>
            <person name="McGill C.J."/>
            <person name="Rodriguez I.M."/>
            <person name="Rodriguez B."/>
            <person name="Murad R."/>
            <person name="Mortazavi A."/>
        </authorList>
    </citation>
    <scope>NUCLEOTIDE SEQUENCE [LARGE SCALE GENOMIC DNA]</scope>
    <source>
        <strain evidence="13 14">ALL</strain>
    </source>
</reference>
<protein>
    <recommendedName>
        <fullName evidence="10">Alpha-1,3/1,6-mannosyltransferase ALG2</fullName>
        <ecNumber evidence="10">2.4.1.132</ecNumber>
        <ecNumber evidence="10">2.4.1.257</ecNumber>
    </recommendedName>
    <alternativeName>
        <fullName evidence="10">GDP-Man:Man(1)GlcNAc(2)-PP-Dol alpha-1,3-mannosyltransferase</fullName>
    </alternativeName>
</protein>
<dbReference type="Pfam" id="PF00534">
    <property type="entry name" value="Glycos_transf_1"/>
    <property type="match status" value="1"/>
</dbReference>
<evidence type="ECO:0000256" key="4">
    <source>
        <dbReference type="ARBA" id="ARBA00022692"/>
    </source>
</evidence>
<evidence type="ECO:0000259" key="12">
    <source>
        <dbReference type="Pfam" id="PF13439"/>
    </source>
</evidence>
<dbReference type="UniPathway" id="UPA00378"/>
<dbReference type="AlphaFoldDB" id="A0A4V6I915"/>
<keyword evidence="7" id="KW-0472">Membrane</keyword>
<evidence type="ECO:0000256" key="2">
    <source>
        <dbReference type="ARBA" id="ARBA00022676"/>
    </source>
</evidence>
<comment type="catalytic activity">
    <reaction evidence="8 10">
        <text>a beta-D-Man-(1-&gt;4)-beta-D-GlcNAc-(1-&gt;4)-alpha-D-GlcNAc-diphospho-di-trans,poly-cis-dolichol + GDP-alpha-D-mannose = an alpha-D-Man-(1-&gt;3)-beta-D-Man-(1-&gt;4)-beta-D-GlcNAc-(1-&gt;4)-alpha-D-GlcNAc-diphospho-di-trans,poly-cis-dolichol + GDP + H(+)</text>
        <dbReference type="Rhea" id="RHEA:29515"/>
        <dbReference type="Rhea" id="RHEA-COMP:19511"/>
        <dbReference type="Rhea" id="RHEA-COMP:19513"/>
        <dbReference type="ChEBI" id="CHEBI:15378"/>
        <dbReference type="ChEBI" id="CHEBI:57527"/>
        <dbReference type="ChEBI" id="CHEBI:58189"/>
        <dbReference type="ChEBI" id="CHEBI:58472"/>
        <dbReference type="ChEBI" id="CHEBI:132510"/>
        <dbReference type="EC" id="2.4.1.132"/>
    </reaction>
    <physiologicalReaction direction="left-to-right" evidence="8 10">
        <dbReference type="Rhea" id="RHEA:29516"/>
    </physiologicalReaction>
</comment>
<accession>A0A4V6I915</accession>
<comment type="similarity">
    <text evidence="10">Belongs to the glycosyltransferase group 1 family.</text>
</comment>
<dbReference type="Pfam" id="PF13439">
    <property type="entry name" value="Glyco_transf_4"/>
    <property type="match status" value="1"/>
</dbReference>
<evidence type="ECO:0000256" key="5">
    <source>
        <dbReference type="ARBA" id="ARBA00022824"/>
    </source>
</evidence>
<keyword evidence="3 10" id="KW-0808">Transferase</keyword>
<comment type="subcellular location">
    <subcellularLocation>
        <location evidence="10">Endoplasmic reticulum membrane</location>
        <topology evidence="10">Single-pass membrane protein</topology>
    </subcellularLocation>
</comment>
<organism evidence="13 14">
    <name type="scientific">Steinernema carpocapsae</name>
    <name type="common">Entomopathogenic nematode</name>
    <dbReference type="NCBI Taxonomy" id="34508"/>
    <lineage>
        <taxon>Eukaryota</taxon>
        <taxon>Metazoa</taxon>
        <taxon>Ecdysozoa</taxon>
        <taxon>Nematoda</taxon>
        <taxon>Chromadorea</taxon>
        <taxon>Rhabditida</taxon>
        <taxon>Tylenchina</taxon>
        <taxon>Panagrolaimomorpha</taxon>
        <taxon>Strongyloidoidea</taxon>
        <taxon>Steinernematidae</taxon>
        <taxon>Steinernema</taxon>
    </lineage>
</organism>
<evidence type="ECO:0000256" key="10">
    <source>
        <dbReference type="RuleBase" id="RU367136"/>
    </source>
</evidence>
<feature type="domain" description="Glycosyl transferase family 1" evidence="11">
    <location>
        <begin position="306"/>
        <end position="473"/>
    </location>
</feature>
<comment type="pathway">
    <text evidence="1 10">Protein modification; protein glycosylation.</text>
</comment>
<name>A0A4V6I915_STECR</name>
<dbReference type="EC" id="2.4.1.257" evidence="10"/>
<evidence type="ECO:0000259" key="11">
    <source>
        <dbReference type="Pfam" id="PF00534"/>
    </source>
</evidence>
<sequence length="496" mass="56467">MVQDTLWRCSVVHITYLSWHTKLMVSFLADRTVLVLRKLRLVANCCWFSCALWKARYRAVGLIAKACPVLQVANRRALGLSNRRLDTFTHSCFRIIKPEERAMKVVFLHPDLGIGGAERLIVDAAVALSHHGHQVKLVTNHYSSDHCFSETTSLDIETHFSWRRDIFGRMMALCAYVKMILAAIYVCLFCEADLFIVDQVSACIPILKWFSSARVLFYCHFPDQLLTRRDSFMKSIYRAFFDWLEEWSTAKADVICVNSRFTASVVKNTFRRLKDRHLTILYPCLNTQTFDESRPVNLEFLNGNAKSVYLSVNRYERKKNVGLALEAYALLKSRLSEEKFASTFMVIAGGYDKKNIENIEHYEELKQKAAELSIPDNQIVFLKSPSDAIKIELLRRASMVLYTPTNEHFGIVPVEAMYMKTCVVALNSGGPTESIEDGVTGFLCEETAESFADAMEKCVTSPKEIEMMGIAGEARARDIFGIDVFGEKLNNIVLLE</sequence>
<evidence type="ECO:0000256" key="7">
    <source>
        <dbReference type="ARBA" id="ARBA00023136"/>
    </source>
</evidence>
<dbReference type="GO" id="GO:0102704">
    <property type="term" value="F:GDP-Man:Man(2)GlcNAc(2)-PP-Dol alpha-1,6-mannosyltransferase activity"/>
    <property type="evidence" value="ECO:0007669"/>
    <property type="project" value="UniProtKB-UniRule"/>
</dbReference>